<name>A0A7D9ERG4_PARCT</name>
<feature type="region of interest" description="Disordered" evidence="1">
    <location>
        <begin position="1"/>
        <end position="22"/>
    </location>
</feature>
<feature type="compositionally biased region" description="Acidic residues" evidence="1">
    <location>
        <begin position="112"/>
        <end position="148"/>
    </location>
</feature>
<protein>
    <submittedName>
        <fullName evidence="2">Ribosome biogenesis BMS1 homolog</fullName>
    </submittedName>
</protein>
<accession>A0A7D9ERG4</accession>
<feature type="compositionally biased region" description="Acidic residues" evidence="1">
    <location>
        <begin position="52"/>
        <end position="83"/>
    </location>
</feature>
<dbReference type="AlphaFoldDB" id="A0A7D9ERG4"/>
<gene>
    <name evidence="2" type="ORF">PACLA_8A037948</name>
</gene>
<proteinExistence type="predicted"/>
<dbReference type="InterPro" id="IPR007034">
    <property type="entry name" value="BMS1_TSR1_C"/>
</dbReference>
<dbReference type="GO" id="GO:0003924">
    <property type="term" value="F:GTPase activity"/>
    <property type="evidence" value="ECO:0007669"/>
    <property type="project" value="TreeGrafter"/>
</dbReference>
<dbReference type="GO" id="GO:0034511">
    <property type="term" value="F:U3 snoRNA binding"/>
    <property type="evidence" value="ECO:0007669"/>
    <property type="project" value="TreeGrafter"/>
</dbReference>
<feature type="region of interest" description="Disordered" evidence="1">
    <location>
        <begin position="37"/>
        <end position="214"/>
    </location>
</feature>
<dbReference type="GO" id="GO:0030686">
    <property type="term" value="C:90S preribosome"/>
    <property type="evidence" value="ECO:0007669"/>
    <property type="project" value="TreeGrafter"/>
</dbReference>
<dbReference type="EMBL" id="CACRXK020008369">
    <property type="protein sequence ID" value="CAB4014600.1"/>
    <property type="molecule type" value="Genomic_DNA"/>
</dbReference>
<evidence type="ECO:0000256" key="1">
    <source>
        <dbReference type="SAM" id="MobiDB-lite"/>
    </source>
</evidence>
<dbReference type="SMART" id="SM01362">
    <property type="entry name" value="DUF663"/>
    <property type="match status" value="1"/>
</dbReference>
<dbReference type="Pfam" id="PF04950">
    <property type="entry name" value="RIBIOP_C"/>
    <property type="match status" value="1"/>
</dbReference>
<feature type="compositionally biased region" description="Basic and acidic residues" evidence="1">
    <location>
        <begin position="276"/>
        <end position="286"/>
    </location>
</feature>
<dbReference type="GO" id="GO:0000479">
    <property type="term" value="P:endonucleolytic cleavage of tricistronic rRNA transcript (SSU-rRNA, 5.8S rRNA, LSU-rRNA)"/>
    <property type="evidence" value="ECO:0007669"/>
    <property type="project" value="TreeGrafter"/>
</dbReference>
<evidence type="ECO:0000313" key="3">
    <source>
        <dbReference type="Proteomes" id="UP001152795"/>
    </source>
</evidence>
<dbReference type="OrthoDB" id="6752333at2759"/>
<evidence type="ECO:0000313" key="2">
    <source>
        <dbReference type="EMBL" id="CAB4014600.1"/>
    </source>
</evidence>
<dbReference type="GO" id="GO:0000462">
    <property type="term" value="P:maturation of SSU-rRNA from tricistronic rRNA transcript (SSU-rRNA, 5.8S rRNA, LSU-rRNA)"/>
    <property type="evidence" value="ECO:0007669"/>
    <property type="project" value="TreeGrafter"/>
</dbReference>
<feature type="region of interest" description="Disordered" evidence="1">
    <location>
        <begin position="226"/>
        <end position="286"/>
    </location>
</feature>
<dbReference type="PANTHER" id="PTHR12858">
    <property type="entry name" value="RIBOSOME BIOGENESIS PROTEIN"/>
    <property type="match status" value="1"/>
</dbReference>
<dbReference type="Proteomes" id="UP001152795">
    <property type="component" value="Unassembled WGS sequence"/>
</dbReference>
<dbReference type="PANTHER" id="PTHR12858:SF2">
    <property type="entry name" value="RIBOSOME BIOGENESIS PROTEIN BMS1 HOMOLOG"/>
    <property type="match status" value="1"/>
</dbReference>
<reference evidence="2" key="1">
    <citation type="submission" date="2020-04" db="EMBL/GenBank/DDBJ databases">
        <authorList>
            <person name="Alioto T."/>
            <person name="Alioto T."/>
            <person name="Gomez Garrido J."/>
        </authorList>
    </citation>
    <scope>NUCLEOTIDE SEQUENCE</scope>
    <source>
        <strain evidence="2">A484AB</strain>
    </source>
</reference>
<organism evidence="2 3">
    <name type="scientific">Paramuricea clavata</name>
    <name type="common">Red gorgonian</name>
    <name type="synonym">Violescent sea-whip</name>
    <dbReference type="NCBI Taxonomy" id="317549"/>
    <lineage>
        <taxon>Eukaryota</taxon>
        <taxon>Metazoa</taxon>
        <taxon>Cnidaria</taxon>
        <taxon>Anthozoa</taxon>
        <taxon>Octocorallia</taxon>
        <taxon>Malacalcyonacea</taxon>
        <taxon>Plexauridae</taxon>
        <taxon>Paramuricea</taxon>
    </lineage>
</organism>
<keyword evidence="3" id="KW-1185">Reference proteome</keyword>
<feature type="region of interest" description="Disordered" evidence="1">
    <location>
        <begin position="340"/>
        <end position="375"/>
    </location>
</feature>
<comment type="caution">
    <text evidence="2">The sequence shown here is derived from an EMBL/GenBank/DDBJ whole genome shotgun (WGS) entry which is preliminary data.</text>
</comment>
<sequence length="481" mass="54859">MQETIDAKMASSKLSLFKDSLPLGQEEVDSWKLPSEEVVHESGRVRRRATWEDDDNVDDGNDDGEEDDYGDDDAGDSDDEDRDDQSSDIEKSDKTRNEKIKLNKTTKNESLVYEEEDSDACGDNESDVDEDEHVNLDDVSDNDSDASTDDLPCSSSQVKPNKRKVPSSSEEPCSDSKKTKKKKLSRSNDGEITDVKSGTAEQESVDESAWGKQYWSKNLMEKAREAYLRHQNNTPNLKKLIYGQGASRNSTAENESEDSDEGAVGGLFRMKNQTKNVKDQVMHERDSSKIIVQDTREWQEILADIKDCFVTGKWTETEDAEALLQLDDQDDEEIFGDFEDLETGEVHRGDNVEKDDECGDERSDDADRDEENEKQEIEERIEKKKKLKASFDVQYDDGEESTYYDDLKAQMTEQARLNQEEFEGMDDETRIQYEGYRAGMYIRLEVEKIPCEFINNFNPTYPVVLGGLLSNEDNIGYIRVS</sequence>
<feature type="compositionally biased region" description="Basic and acidic residues" evidence="1">
    <location>
        <begin position="84"/>
        <end position="101"/>
    </location>
</feature>
<dbReference type="InterPro" id="IPR039761">
    <property type="entry name" value="Bms1/Tsr1"/>
</dbReference>
<dbReference type="GO" id="GO:0005525">
    <property type="term" value="F:GTP binding"/>
    <property type="evidence" value="ECO:0007669"/>
    <property type="project" value="TreeGrafter"/>
</dbReference>
<feature type="compositionally biased region" description="Acidic residues" evidence="1">
    <location>
        <begin position="353"/>
        <end position="373"/>
    </location>
</feature>